<comment type="caution">
    <text evidence="5">The sequence shown here is derived from an EMBL/GenBank/DDBJ whole genome shotgun (WGS) entry which is preliminary data.</text>
</comment>
<protein>
    <recommendedName>
        <fullName evidence="7">DNase I-like protein</fullName>
    </recommendedName>
</protein>
<dbReference type="Proteomes" id="UP000232722">
    <property type="component" value="Unassembled WGS sequence"/>
</dbReference>
<dbReference type="GO" id="GO:0008081">
    <property type="term" value="F:phosphoric diester hydrolase activity"/>
    <property type="evidence" value="ECO:0007669"/>
    <property type="project" value="TreeGrafter"/>
</dbReference>
<evidence type="ECO:0000256" key="2">
    <source>
        <dbReference type="ARBA" id="ARBA00022723"/>
    </source>
</evidence>
<evidence type="ECO:0000313" key="5">
    <source>
        <dbReference type="EMBL" id="PKB94616.1"/>
    </source>
</evidence>
<dbReference type="Gene3D" id="3.60.10.10">
    <property type="entry name" value="Endonuclease/exonuclease/phosphatase"/>
    <property type="match status" value="1"/>
</dbReference>
<name>A0A2N0NJ72_9GLOM</name>
<dbReference type="InterPro" id="IPR004808">
    <property type="entry name" value="AP_endonuc_1"/>
</dbReference>
<keyword evidence="2" id="KW-0479">Metal-binding</keyword>
<dbReference type="AlphaFoldDB" id="A0A2N0NJ72"/>
<dbReference type="GO" id="GO:0005634">
    <property type="term" value="C:nucleus"/>
    <property type="evidence" value="ECO:0007669"/>
    <property type="project" value="TreeGrafter"/>
</dbReference>
<dbReference type="GO" id="GO:0006284">
    <property type="term" value="P:base-excision repair"/>
    <property type="evidence" value="ECO:0007669"/>
    <property type="project" value="TreeGrafter"/>
</dbReference>
<dbReference type="PANTHER" id="PTHR22748:SF6">
    <property type="entry name" value="DNA-(APURINIC OR APYRIMIDINIC SITE) ENDONUCLEASE"/>
    <property type="match status" value="1"/>
</dbReference>
<reference evidence="5 6" key="2">
    <citation type="submission" date="2017-09" db="EMBL/GenBank/DDBJ databases">
        <title>Extensive intraspecific genome diversity in a model arbuscular mycorrhizal fungus.</title>
        <authorList>
            <person name="Chen E.C."/>
            <person name="Morin E."/>
            <person name="Beaudet D."/>
            <person name="Noel J."/>
            <person name="Ndikumana S."/>
            <person name="Charron P."/>
            <person name="St-Onge C."/>
            <person name="Giorgi J."/>
            <person name="Grigoriev I.V."/>
            <person name="Roux C."/>
            <person name="Martin F.M."/>
            <person name="Corradi N."/>
        </authorList>
    </citation>
    <scope>NUCLEOTIDE SEQUENCE [LARGE SCALE GENOMIC DNA]</scope>
    <source>
        <strain evidence="5 6">A5</strain>
    </source>
</reference>
<dbReference type="GO" id="GO:0046872">
    <property type="term" value="F:metal ion binding"/>
    <property type="evidence" value="ECO:0007669"/>
    <property type="project" value="UniProtKB-KW"/>
</dbReference>
<organism evidence="5 6">
    <name type="scientific">Rhizophagus irregularis</name>
    <dbReference type="NCBI Taxonomy" id="588596"/>
    <lineage>
        <taxon>Eukaryota</taxon>
        <taxon>Fungi</taxon>
        <taxon>Fungi incertae sedis</taxon>
        <taxon>Mucoromycota</taxon>
        <taxon>Glomeromycotina</taxon>
        <taxon>Glomeromycetes</taxon>
        <taxon>Glomerales</taxon>
        <taxon>Glomeraceae</taxon>
        <taxon>Rhizophagus</taxon>
    </lineage>
</organism>
<gene>
    <name evidence="5" type="ORF">RhiirA5_438387</name>
</gene>
<dbReference type="EMBL" id="LLXJ01005796">
    <property type="protein sequence ID" value="PKB94616.1"/>
    <property type="molecule type" value="Genomic_DNA"/>
</dbReference>
<dbReference type="GO" id="GO:0003906">
    <property type="term" value="F:DNA-(apurinic or apyrimidinic site) endonuclease activity"/>
    <property type="evidence" value="ECO:0007669"/>
    <property type="project" value="TreeGrafter"/>
</dbReference>
<dbReference type="PANTHER" id="PTHR22748">
    <property type="entry name" value="AP ENDONUCLEASE"/>
    <property type="match status" value="1"/>
</dbReference>
<evidence type="ECO:0000313" key="6">
    <source>
        <dbReference type="Proteomes" id="UP000232722"/>
    </source>
</evidence>
<dbReference type="VEuPathDB" id="FungiDB:RhiirA1_400372"/>
<dbReference type="GO" id="GO:0008311">
    <property type="term" value="F:double-stranded DNA 3'-5' DNA exonuclease activity"/>
    <property type="evidence" value="ECO:0007669"/>
    <property type="project" value="TreeGrafter"/>
</dbReference>
<dbReference type="VEuPathDB" id="FungiDB:RhiirA1_479419"/>
<evidence type="ECO:0008006" key="7">
    <source>
        <dbReference type="Google" id="ProtNLM"/>
    </source>
</evidence>
<sequence length="567" mass="66058">MNIEEVITQLENKFGKMERITHQSESYGKINMKVLMNVKCTEEDLLNTWGIFINGRMIRTEPLNYKNHVTRQRGKIIASVIDIPDHINDTEFTPILKQTGARYWYKSPDRKRGTYRMIVQFNNATERQEAIRKKIKIDDKFFTWLFRDDENGQNNFRDYNRRNYGRFQSQMHDKGGYDDNTRCFISTTTKDREIAEATEGKIGKSKTVTATEGHTITKEISHHPEDQTTTTTVTADTTDTEKIGTMITEEDNLTMITMKMKDMKIEDTRVKDTNKEDITIIENKTGTIKETIVTMAIMEEIEDTITETGMKEIEIMEDVEWLGATKTTPNKRKKTGIEEGEEKIADEEVEEKRNKFLKKNPKNEKTKKIYENHQKHIKTNKKEEKQNHLKIGCINIRGMNDVEKQGNLRTFLGKEKWDIAIVTETKLTEQKGKYIYKGWEKYECINSSFNNDNTKSGIIILIRKSLNDRRYKVEKIDGHVIKLDILFKDKQKGIKIIGIYNPNNDKDTTGQIEKKVTAWINEAIKLNQELIILGDFNESANNKKKSKPLTQTIKRHGLEDVHESKAF</sequence>
<reference evidence="5 6" key="1">
    <citation type="submission" date="2016-04" db="EMBL/GenBank/DDBJ databases">
        <title>Genome analyses suggest a sexual origin of heterokaryosis in a supposedly ancient asexual fungus.</title>
        <authorList>
            <person name="Ropars J."/>
            <person name="Sedzielewska K."/>
            <person name="Noel J."/>
            <person name="Charron P."/>
            <person name="Farinelli L."/>
            <person name="Marton T."/>
            <person name="Kruger M."/>
            <person name="Pelin A."/>
            <person name="Brachmann A."/>
            <person name="Corradi N."/>
        </authorList>
    </citation>
    <scope>NUCLEOTIDE SEQUENCE [LARGE SCALE GENOMIC DNA]</scope>
    <source>
        <strain evidence="5 6">A5</strain>
    </source>
</reference>
<keyword evidence="4" id="KW-0460">Magnesium</keyword>
<evidence type="ECO:0000256" key="1">
    <source>
        <dbReference type="ARBA" id="ARBA00001946"/>
    </source>
</evidence>
<dbReference type="SUPFAM" id="SSF56219">
    <property type="entry name" value="DNase I-like"/>
    <property type="match status" value="1"/>
</dbReference>
<proteinExistence type="predicted"/>
<evidence type="ECO:0000256" key="4">
    <source>
        <dbReference type="ARBA" id="ARBA00022842"/>
    </source>
</evidence>
<dbReference type="VEuPathDB" id="FungiDB:RhiirA1_469062"/>
<comment type="cofactor">
    <cofactor evidence="1">
        <name>Mg(2+)</name>
        <dbReference type="ChEBI" id="CHEBI:18420"/>
    </cofactor>
</comment>
<evidence type="ECO:0000256" key="3">
    <source>
        <dbReference type="ARBA" id="ARBA00022801"/>
    </source>
</evidence>
<accession>A0A2N0NJ72</accession>
<dbReference type="InterPro" id="IPR036691">
    <property type="entry name" value="Endo/exonu/phosph_ase_sf"/>
</dbReference>
<keyword evidence="3" id="KW-0378">Hydrolase</keyword>
<dbReference type="VEuPathDB" id="FungiDB:FUN_011142"/>